<dbReference type="AlphaFoldDB" id="A0A9J5ZUI7"/>
<keyword evidence="3" id="KW-1185">Reference proteome</keyword>
<evidence type="ECO:0000259" key="1">
    <source>
        <dbReference type="Pfam" id="PF21228"/>
    </source>
</evidence>
<sequence length="94" mass="11097">MLKMSRQLYQSGDNYAFVFFPDFFGSLRARIYDDEVRKWVLGTLIEAIEEKLWNSIEGRDMIIVMLLEVSNDSTSRGYVLHFYNFFEAICKGSY</sequence>
<accession>A0A9J5ZUI7</accession>
<dbReference type="InterPro" id="IPR048571">
    <property type="entry name" value="RuBisCO_activase_AAA_helical"/>
</dbReference>
<comment type="caution">
    <text evidence="2">The sequence shown here is derived from an EMBL/GenBank/DDBJ whole genome shotgun (WGS) entry which is preliminary data.</text>
</comment>
<dbReference type="Proteomes" id="UP000824120">
    <property type="component" value="Chromosome 3"/>
</dbReference>
<dbReference type="OrthoDB" id="1636785at2759"/>
<protein>
    <recommendedName>
        <fullName evidence="1">Ribulose bisphosphate carboxylase/oxygenase activase AAA helical domain-containing protein</fullName>
    </recommendedName>
</protein>
<name>A0A9J5ZUI7_SOLCO</name>
<dbReference type="Pfam" id="PF21228">
    <property type="entry name" value="RuBisCO_activase_AAA_helical"/>
    <property type="match status" value="1"/>
</dbReference>
<gene>
    <name evidence="2" type="ORF">H5410_015482</name>
</gene>
<dbReference type="EMBL" id="JACXVP010000003">
    <property type="protein sequence ID" value="KAG5615658.1"/>
    <property type="molecule type" value="Genomic_DNA"/>
</dbReference>
<reference evidence="2 3" key="1">
    <citation type="submission" date="2020-09" db="EMBL/GenBank/DDBJ databases">
        <title>De no assembly of potato wild relative species, Solanum commersonii.</title>
        <authorList>
            <person name="Cho K."/>
        </authorList>
    </citation>
    <scope>NUCLEOTIDE SEQUENCE [LARGE SCALE GENOMIC DNA]</scope>
    <source>
        <strain evidence="2">LZ3.2</strain>
        <tissue evidence="2">Leaf</tissue>
    </source>
</reference>
<evidence type="ECO:0000313" key="3">
    <source>
        <dbReference type="Proteomes" id="UP000824120"/>
    </source>
</evidence>
<organism evidence="2 3">
    <name type="scientific">Solanum commersonii</name>
    <name type="common">Commerson's wild potato</name>
    <name type="synonym">Commerson's nightshade</name>
    <dbReference type="NCBI Taxonomy" id="4109"/>
    <lineage>
        <taxon>Eukaryota</taxon>
        <taxon>Viridiplantae</taxon>
        <taxon>Streptophyta</taxon>
        <taxon>Embryophyta</taxon>
        <taxon>Tracheophyta</taxon>
        <taxon>Spermatophyta</taxon>
        <taxon>Magnoliopsida</taxon>
        <taxon>eudicotyledons</taxon>
        <taxon>Gunneridae</taxon>
        <taxon>Pentapetalae</taxon>
        <taxon>asterids</taxon>
        <taxon>lamiids</taxon>
        <taxon>Solanales</taxon>
        <taxon>Solanaceae</taxon>
        <taxon>Solanoideae</taxon>
        <taxon>Solaneae</taxon>
        <taxon>Solanum</taxon>
    </lineage>
</organism>
<evidence type="ECO:0000313" key="2">
    <source>
        <dbReference type="EMBL" id="KAG5615658.1"/>
    </source>
</evidence>
<dbReference type="Gene3D" id="1.10.8.1070">
    <property type="match status" value="1"/>
</dbReference>
<proteinExistence type="predicted"/>
<feature type="domain" description="Ribulose bisphosphate carboxylase/oxygenase activase AAA helical" evidence="1">
    <location>
        <begin position="22"/>
        <end position="59"/>
    </location>
</feature>